<dbReference type="InterPro" id="IPR016181">
    <property type="entry name" value="Acyl_CoA_acyltransferase"/>
</dbReference>
<evidence type="ECO:0000313" key="3">
    <source>
        <dbReference type="Proteomes" id="UP001499924"/>
    </source>
</evidence>
<name>A0ABP6P8U8_9ACTN</name>
<evidence type="ECO:0000313" key="2">
    <source>
        <dbReference type="EMBL" id="GAA3171373.1"/>
    </source>
</evidence>
<dbReference type="Proteomes" id="UP001499924">
    <property type="component" value="Unassembled WGS sequence"/>
</dbReference>
<gene>
    <name evidence="2" type="ORF">GCM10010531_25950</name>
</gene>
<dbReference type="RefSeq" id="WP_344689327.1">
    <property type="nucleotide sequence ID" value="NZ_BAAAVV010000005.1"/>
</dbReference>
<comment type="caution">
    <text evidence="2">The sequence shown here is derived from an EMBL/GenBank/DDBJ whole genome shotgun (WGS) entry which is preliminary data.</text>
</comment>
<dbReference type="EMBL" id="BAAAVV010000005">
    <property type="protein sequence ID" value="GAA3171373.1"/>
    <property type="molecule type" value="Genomic_DNA"/>
</dbReference>
<reference evidence="3" key="1">
    <citation type="journal article" date="2019" name="Int. J. Syst. Evol. Microbiol.">
        <title>The Global Catalogue of Microorganisms (GCM) 10K type strain sequencing project: providing services to taxonomists for standard genome sequencing and annotation.</title>
        <authorList>
            <consortium name="The Broad Institute Genomics Platform"/>
            <consortium name="The Broad Institute Genome Sequencing Center for Infectious Disease"/>
            <person name="Wu L."/>
            <person name="Ma J."/>
        </authorList>
    </citation>
    <scope>NUCLEOTIDE SEQUENCE [LARGE SCALE GENOMIC DNA]</scope>
    <source>
        <strain evidence="3">JCM 15614</strain>
    </source>
</reference>
<proteinExistence type="predicted"/>
<accession>A0ABP6P8U8</accession>
<dbReference type="Gene3D" id="3.40.630.30">
    <property type="match status" value="1"/>
</dbReference>
<organism evidence="2 3">
    <name type="scientific">Blastococcus jejuensis</name>
    <dbReference type="NCBI Taxonomy" id="351224"/>
    <lineage>
        <taxon>Bacteria</taxon>
        <taxon>Bacillati</taxon>
        <taxon>Actinomycetota</taxon>
        <taxon>Actinomycetes</taxon>
        <taxon>Geodermatophilales</taxon>
        <taxon>Geodermatophilaceae</taxon>
        <taxon>Blastococcus</taxon>
    </lineage>
</organism>
<dbReference type="PROSITE" id="PS51186">
    <property type="entry name" value="GNAT"/>
    <property type="match status" value="1"/>
</dbReference>
<feature type="domain" description="N-acetyltransferase" evidence="1">
    <location>
        <begin position="5"/>
        <end position="168"/>
    </location>
</feature>
<keyword evidence="3" id="KW-1185">Reference proteome</keyword>
<dbReference type="SUPFAM" id="SSF55729">
    <property type="entry name" value="Acyl-CoA N-acyltransferases (Nat)"/>
    <property type="match status" value="1"/>
</dbReference>
<evidence type="ECO:0000259" key="1">
    <source>
        <dbReference type="PROSITE" id="PS51186"/>
    </source>
</evidence>
<dbReference type="InterPro" id="IPR000182">
    <property type="entry name" value="GNAT_dom"/>
</dbReference>
<sequence length="168" mass="18191">MSDQRLLRVGSVDDLDAVVALMDGAVAWLVSQGRTGQWGDQPWSASPARVERLRGMIEGGELLVLDQDGRPVAALAHGPRAHDYVPPAGEPEDFVLLLVSDPAARGAGRALLDESWARARAAGLRLQRVDCYAGDDGKLVRFYESAGFTRSVPFDVKGWPGQVLERRA</sequence>
<protein>
    <recommendedName>
        <fullName evidence="1">N-acetyltransferase domain-containing protein</fullName>
    </recommendedName>
</protein>